<name>A0A821QGE2_9BILA</name>
<protein>
    <submittedName>
        <fullName evidence="1">Uncharacterized protein</fullName>
    </submittedName>
</protein>
<dbReference type="AlphaFoldDB" id="A0A821QGE2"/>
<reference evidence="1" key="1">
    <citation type="submission" date="2021-02" db="EMBL/GenBank/DDBJ databases">
        <authorList>
            <person name="Nowell W R."/>
        </authorList>
    </citation>
    <scope>NUCLEOTIDE SEQUENCE</scope>
</reference>
<accession>A0A821QGE2</accession>
<dbReference type="EMBL" id="CAJOBR010042100">
    <property type="protein sequence ID" value="CAF5028899.1"/>
    <property type="molecule type" value="Genomic_DNA"/>
</dbReference>
<evidence type="ECO:0000313" key="2">
    <source>
        <dbReference type="EMBL" id="CAF5028899.1"/>
    </source>
</evidence>
<dbReference type="InterPro" id="IPR027417">
    <property type="entry name" value="P-loop_NTPase"/>
</dbReference>
<dbReference type="SUPFAM" id="SSF52540">
    <property type="entry name" value="P-loop containing nucleoside triphosphate hydrolases"/>
    <property type="match status" value="1"/>
</dbReference>
<dbReference type="GO" id="GO:0003924">
    <property type="term" value="F:GTPase activity"/>
    <property type="evidence" value="ECO:0007669"/>
    <property type="project" value="InterPro"/>
</dbReference>
<dbReference type="Proteomes" id="UP000663873">
    <property type="component" value="Unassembled WGS sequence"/>
</dbReference>
<dbReference type="GO" id="GO:0005525">
    <property type="term" value="F:GTP binding"/>
    <property type="evidence" value="ECO:0007669"/>
    <property type="project" value="InterPro"/>
</dbReference>
<keyword evidence="3" id="KW-1185">Reference proteome</keyword>
<evidence type="ECO:0000313" key="1">
    <source>
        <dbReference type="EMBL" id="CAF4820890.1"/>
    </source>
</evidence>
<dbReference type="PANTHER" id="PTHR43127">
    <property type="entry name" value="DEVELOPMENTALLY-REGULATED GTP-BINDING PROTEIN 2"/>
    <property type="match status" value="1"/>
</dbReference>
<dbReference type="EMBL" id="CAJOBP010053123">
    <property type="protein sequence ID" value="CAF4820890.1"/>
    <property type="molecule type" value="Genomic_DNA"/>
</dbReference>
<dbReference type="Proteomes" id="UP000663848">
    <property type="component" value="Unassembled WGS sequence"/>
</dbReference>
<proteinExistence type="predicted"/>
<sequence>MVLMMLDATKGEKQREILEEELESVGIRLNRRKPDIYFKPKKTGGINITSTVPMTRCSEKMIQLILHE</sequence>
<dbReference type="InterPro" id="IPR045001">
    <property type="entry name" value="DRG"/>
</dbReference>
<feature type="non-terminal residue" evidence="1">
    <location>
        <position position="1"/>
    </location>
</feature>
<gene>
    <name evidence="2" type="ORF">QYT958_LOCUS40520</name>
    <name evidence="1" type="ORF">UJA718_LOCUS42160</name>
</gene>
<organism evidence="1 3">
    <name type="scientific">Rotaria socialis</name>
    <dbReference type="NCBI Taxonomy" id="392032"/>
    <lineage>
        <taxon>Eukaryota</taxon>
        <taxon>Metazoa</taxon>
        <taxon>Spiralia</taxon>
        <taxon>Gnathifera</taxon>
        <taxon>Rotifera</taxon>
        <taxon>Eurotatoria</taxon>
        <taxon>Bdelloidea</taxon>
        <taxon>Philodinida</taxon>
        <taxon>Philodinidae</taxon>
        <taxon>Rotaria</taxon>
    </lineage>
</organism>
<dbReference type="Gene3D" id="6.10.140.1070">
    <property type="match status" value="1"/>
</dbReference>
<evidence type="ECO:0000313" key="3">
    <source>
        <dbReference type="Proteomes" id="UP000663873"/>
    </source>
</evidence>
<comment type="caution">
    <text evidence="1">The sequence shown here is derived from an EMBL/GenBank/DDBJ whole genome shotgun (WGS) entry which is preliminary data.</text>
</comment>